<evidence type="ECO:0000256" key="7">
    <source>
        <dbReference type="RuleBase" id="RU004417"/>
    </source>
</evidence>
<evidence type="ECO:0000313" key="9">
    <source>
        <dbReference type="EMBL" id="CDO59388.1"/>
    </source>
</evidence>
<feature type="binding site" evidence="5">
    <location>
        <position position="91"/>
    </location>
    <ligand>
        <name>substrate</name>
    </ligand>
</feature>
<organism evidence="9 10">
    <name type="scientific">Candidatus Phaeomarinibacter ectocarpi</name>
    <dbReference type="NCBI Taxonomy" id="1458461"/>
    <lineage>
        <taxon>Bacteria</taxon>
        <taxon>Pseudomonadati</taxon>
        <taxon>Pseudomonadota</taxon>
        <taxon>Alphaproteobacteria</taxon>
        <taxon>Hyphomicrobiales</taxon>
        <taxon>Parvibaculaceae</taxon>
        <taxon>Candidatus Phaeomarinibacter</taxon>
    </lineage>
</organism>
<dbReference type="GO" id="GO:0000166">
    <property type="term" value="F:nucleotide binding"/>
    <property type="evidence" value="ECO:0007669"/>
    <property type="project" value="UniProtKB-KW"/>
</dbReference>
<evidence type="ECO:0000256" key="1">
    <source>
        <dbReference type="ARBA" id="ARBA00006382"/>
    </source>
</evidence>
<dbReference type="SUPFAM" id="SSF53223">
    <property type="entry name" value="Aminoacid dehydrogenase-like, N-terminal domain"/>
    <property type="match status" value="1"/>
</dbReference>
<dbReference type="InterPro" id="IPR006096">
    <property type="entry name" value="Glu/Leu/Phe/Val/Trp_DH_C"/>
</dbReference>
<evidence type="ECO:0000259" key="8">
    <source>
        <dbReference type="SMART" id="SM00839"/>
    </source>
</evidence>
<feature type="binding site" evidence="5">
    <location>
        <position position="187"/>
    </location>
    <ligand>
        <name>NAD(+)</name>
        <dbReference type="ChEBI" id="CHEBI:57540"/>
    </ligand>
</feature>
<dbReference type="Pfam" id="PF00208">
    <property type="entry name" value="ELFV_dehydrog"/>
    <property type="match status" value="1"/>
</dbReference>
<gene>
    <name evidence="9" type="ORF">BN1012_Phect1174</name>
</gene>
<dbReference type="EMBL" id="HG966617">
    <property type="protein sequence ID" value="CDO59388.1"/>
    <property type="molecule type" value="Genomic_DNA"/>
</dbReference>
<feature type="binding site" evidence="5">
    <location>
        <position position="343"/>
    </location>
    <ligand>
        <name>substrate</name>
    </ligand>
</feature>
<comment type="similarity">
    <text evidence="1 3 7">Belongs to the Glu/Leu/Phe/Val dehydrogenases family.</text>
</comment>
<evidence type="ECO:0000256" key="5">
    <source>
        <dbReference type="PIRSR" id="PIRSR000185-2"/>
    </source>
</evidence>
<dbReference type="InterPro" id="IPR033524">
    <property type="entry name" value="Glu/Leu/Phe/Val_DH_AS"/>
</dbReference>
<dbReference type="InterPro" id="IPR036291">
    <property type="entry name" value="NAD(P)-bd_dom_sf"/>
</dbReference>
<keyword evidence="5" id="KW-0520">NAD</keyword>
<dbReference type="PANTHER" id="PTHR11606:SF13">
    <property type="entry name" value="GLUTAMATE DEHYDROGENASE 1, MITOCHONDRIAL"/>
    <property type="match status" value="1"/>
</dbReference>
<dbReference type="OrthoDB" id="9803297at2"/>
<feature type="binding site" evidence="5">
    <location>
        <position position="67"/>
    </location>
    <ligand>
        <name>substrate</name>
    </ligand>
</feature>
<reference evidence="9 10" key="1">
    <citation type="journal article" date="2014" name="Front. Genet.">
        <title>Genome and metabolic network of "Candidatus Phaeomarinobacter ectocarpi" Ec32, a new candidate genus of Alphaproteobacteria frequently associated with brown algae.</title>
        <authorList>
            <person name="Dittami S.M."/>
            <person name="Barbeyron T."/>
            <person name="Boyen C."/>
            <person name="Cambefort J."/>
            <person name="Collet G."/>
            <person name="Delage L."/>
            <person name="Gobet A."/>
            <person name="Groisillier A."/>
            <person name="Leblanc C."/>
            <person name="Michel G."/>
            <person name="Scornet D."/>
            <person name="Siegel A."/>
            <person name="Tapia J.E."/>
            <person name="Tonon T."/>
        </authorList>
    </citation>
    <scope>NUCLEOTIDE SEQUENCE [LARGE SCALE GENOMIC DNA]</scope>
    <source>
        <strain evidence="9 10">Ec32</strain>
    </source>
</reference>
<feature type="binding site" evidence="5">
    <location>
        <position position="217"/>
    </location>
    <ligand>
        <name>NAD(+)</name>
        <dbReference type="ChEBI" id="CHEBI:57540"/>
    </ligand>
</feature>
<evidence type="ECO:0000256" key="4">
    <source>
        <dbReference type="PIRSR" id="PIRSR000185-1"/>
    </source>
</evidence>
<dbReference type="HOGENOM" id="CLU_025763_1_2_5"/>
<dbReference type="Gene3D" id="3.40.50.720">
    <property type="entry name" value="NAD(P)-binding Rossmann-like Domain"/>
    <property type="match status" value="1"/>
</dbReference>
<dbReference type="InterPro" id="IPR033922">
    <property type="entry name" value="NAD_bind_Glu_DH"/>
</dbReference>
<sequence length="414" mass="43806">MSSSPLDVCAFLERAADALDLNVDVREVLRHPTRSVAASINVRMGDGSLRTFPAWRTVYSNALGPAKGGIRFHPSVDAEEVKTLSFLMTFKTALAELPFGGGKGGVAVDPGELSRHELERVARGYVRALRQDLGVGRDVPAPDVNTNGTVLAWMADELAALEGTAQTASITGKPIVLGGIEGRTEATGRGAAKVVMALKEHLELSDDASFAIQGFGNAGAQFANDMHDAGFRIVAISDSSGAVYSANGLDPKKAESYKSENGGIKGFADAVADNDLRKVEADVLVPAALGGWIDETNADDVAGGVVVEVSNQACTVEGADRLTERGVHVVPDILANAGGVSVSYLEWVQNRTGEQMGRDEVFADLDARMERMAKAVASRAEDDDTDLRSAAYRIAVSRIAEAIESMGTRRLFNE</sequence>
<dbReference type="PANTHER" id="PTHR11606">
    <property type="entry name" value="GLUTAMATE DEHYDROGENASE"/>
    <property type="match status" value="1"/>
</dbReference>
<keyword evidence="10" id="KW-1185">Reference proteome</keyword>
<dbReference type="PIRSF" id="PIRSF000185">
    <property type="entry name" value="Glu_DH"/>
    <property type="match status" value="1"/>
</dbReference>
<dbReference type="SMART" id="SM00839">
    <property type="entry name" value="ELFV_dehydrog"/>
    <property type="match status" value="1"/>
</dbReference>
<dbReference type="Proteomes" id="UP000032160">
    <property type="component" value="Chromosome I"/>
</dbReference>
<dbReference type="AlphaFoldDB" id="X5M814"/>
<feature type="site" description="Important for catalysis" evidence="6">
    <location>
        <position position="143"/>
    </location>
</feature>
<dbReference type="PRINTS" id="PR00082">
    <property type="entry name" value="GLFDHDRGNASE"/>
</dbReference>
<dbReference type="PROSITE" id="PS00074">
    <property type="entry name" value="GLFV_DEHYDROGENASE"/>
    <property type="match status" value="1"/>
</dbReference>
<dbReference type="Pfam" id="PF02812">
    <property type="entry name" value="ELFV_dehydrog_N"/>
    <property type="match status" value="1"/>
</dbReference>
<dbReference type="STRING" id="1458461.BN1012_Phect1174"/>
<dbReference type="InterPro" id="IPR006097">
    <property type="entry name" value="Glu/Leu/Phe/Val/Trp_DH_dimer"/>
</dbReference>
<dbReference type="InterPro" id="IPR006095">
    <property type="entry name" value="Glu/Leu/Phe/Val/Trp_DH"/>
</dbReference>
<dbReference type="InterPro" id="IPR046346">
    <property type="entry name" value="Aminoacid_DH-like_N_sf"/>
</dbReference>
<proteinExistence type="inferred from homology"/>
<accession>X5M814</accession>
<name>X5M814_9HYPH</name>
<evidence type="ECO:0000256" key="6">
    <source>
        <dbReference type="PIRSR" id="PIRSR000185-3"/>
    </source>
</evidence>
<dbReference type="PATRIC" id="fig|1458461.3.peg.1173"/>
<feature type="domain" description="Glutamate/phenylalanine/leucine/valine/L-tryptophan dehydrogenase C-terminal" evidence="8">
    <location>
        <begin position="180"/>
        <end position="407"/>
    </location>
</feature>
<keyword evidence="5" id="KW-0547">Nucleotide-binding</keyword>
<dbReference type="GO" id="GO:0006538">
    <property type="term" value="P:L-glutamate catabolic process"/>
    <property type="evidence" value="ECO:0007669"/>
    <property type="project" value="TreeGrafter"/>
</dbReference>
<protein>
    <recommendedName>
        <fullName evidence="3">Glutamate dehydrogenase</fullName>
    </recommendedName>
</protein>
<dbReference type="SUPFAM" id="SSF51735">
    <property type="entry name" value="NAD(P)-binding Rossmann-fold domains"/>
    <property type="match status" value="1"/>
</dbReference>
<dbReference type="GO" id="GO:0004352">
    <property type="term" value="F:glutamate dehydrogenase (NAD+) activity"/>
    <property type="evidence" value="ECO:0007669"/>
    <property type="project" value="TreeGrafter"/>
</dbReference>
<dbReference type="InterPro" id="IPR014362">
    <property type="entry name" value="Glu_DH"/>
</dbReference>
<dbReference type="RefSeq" id="WP_043950059.1">
    <property type="nucleotide sequence ID" value="NZ_HG966617.1"/>
</dbReference>
<evidence type="ECO:0000256" key="2">
    <source>
        <dbReference type="ARBA" id="ARBA00023002"/>
    </source>
</evidence>
<evidence type="ECO:0000256" key="3">
    <source>
        <dbReference type="PIRNR" id="PIRNR000185"/>
    </source>
</evidence>
<keyword evidence="2 3" id="KW-0560">Oxidoreductase</keyword>
<dbReference type="KEGG" id="pect:BN1012_Phect1174"/>
<dbReference type="Gene3D" id="3.40.50.10860">
    <property type="entry name" value="Leucine Dehydrogenase, chain A, domain 1"/>
    <property type="match status" value="1"/>
</dbReference>
<feature type="active site" description="Proton donor" evidence="4">
    <location>
        <position position="103"/>
    </location>
</feature>
<evidence type="ECO:0000313" key="10">
    <source>
        <dbReference type="Proteomes" id="UP000032160"/>
    </source>
</evidence>
<dbReference type="CDD" id="cd01076">
    <property type="entry name" value="NAD_bind_1_Glu_DH"/>
    <property type="match status" value="1"/>
</dbReference>